<gene>
    <name evidence="1" type="ORF">NP493_717g01059</name>
</gene>
<dbReference type="Proteomes" id="UP001209878">
    <property type="component" value="Unassembled WGS sequence"/>
</dbReference>
<dbReference type="AlphaFoldDB" id="A0AAD9KRR1"/>
<evidence type="ECO:0000313" key="1">
    <source>
        <dbReference type="EMBL" id="KAK2175650.1"/>
    </source>
</evidence>
<comment type="caution">
    <text evidence="1">The sequence shown here is derived from an EMBL/GenBank/DDBJ whole genome shotgun (WGS) entry which is preliminary data.</text>
</comment>
<keyword evidence="2" id="KW-1185">Reference proteome</keyword>
<evidence type="ECO:0000313" key="2">
    <source>
        <dbReference type="Proteomes" id="UP001209878"/>
    </source>
</evidence>
<organism evidence="1 2">
    <name type="scientific">Ridgeia piscesae</name>
    <name type="common">Tubeworm</name>
    <dbReference type="NCBI Taxonomy" id="27915"/>
    <lineage>
        <taxon>Eukaryota</taxon>
        <taxon>Metazoa</taxon>
        <taxon>Spiralia</taxon>
        <taxon>Lophotrochozoa</taxon>
        <taxon>Annelida</taxon>
        <taxon>Polychaeta</taxon>
        <taxon>Sedentaria</taxon>
        <taxon>Canalipalpata</taxon>
        <taxon>Sabellida</taxon>
        <taxon>Siboglinidae</taxon>
        <taxon>Ridgeia</taxon>
    </lineage>
</organism>
<protein>
    <submittedName>
        <fullName evidence="1">Uncharacterized protein</fullName>
    </submittedName>
</protein>
<name>A0AAD9KRR1_RIDPI</name>
<dbReference type="EMBL" id="JAODUO010000717">
    <property type="protein sequence ID" value="KAK2175650.1"/>
    <property type="molecule type" value="Genomic_DNA"/>
</dbReference>
<proteinExistence type="predicted"/>
<reference evidence="1" key="1">
    <citation type="journal article" date="2023" name="Mol. Biol. Evol.">
        <title>Third-Generation Sequencing Reveals the Adaptive Role of the Epigenome in Three Deep-Sea Polychaetes.</title>
        <authorList>
            <person name="Perez M."/>
            <person name="Aroh O."/>
            <person name="Sun Y."/>
            <person name="Lan Y."/>
            <person name="Juniper S.K."/>
            <person name="Young C.R."/>
            <person name="Angers B."/>
            <person name="Qian P.Y."/>
        </authorList>
    </citation>
    <scope>NUCLEOTIDE SEQUENCE</scope>
    <source>
        <strain evidence="1">R07B-5</strain>
    </source>
</reference>
<sequence length="81" mass="9069">MFTIHKLGHDKQHRFHCKVKVHIQCSSQSSGLLKALFTLLPGRPVQSHTISASLGSIQPRCNQCAKTIRTSMSSARYSLYN</sequence>
<accession>A0AAD9KRR1</accession>